<sequence length="282" mass="32409">MNPNILTVDVEDYFQVSGFEHRIKRSEWEALPSRVEANTDRLLQLFDDCNVRGTFFVLGWVAHRHPELLRRIAAAGHELASHGYWHQLVYNLTPQQFRDDIRDSRSAISDATGKRVDAYRAPSFSITSKSMWAFEILVEEGFTVDSSVFPIRHDRYGVPDAQHEIHHRETAAGTIVEIPPSVALLGPLKIPVGGGYFRMFPVAMTMYAMRSIHSGQNPSMLYLHPWEVDPEQPRIAGVGLRSRFRHYVGLRRTERRLKQVLNEFRFAPVCDVLQRWNDNALA</sequence>
<evidence type="ECO:0000259" key="1">
    <source>
        <dbReference type="PROSITE" id="PS51677"/>
    </source>
</evidence>
<dbReference type="AlphaFoldDB" id="A0A517M0G0"/>
<keyword evidence="3" id="KW-1185">Reference proteome</keyword>
<reference evidence="2 3" key="1">
    <citation type="submission" date="2019-02" db="EMBL/GenBank/DDBJ databases">
        <title>Deep-cultivation of Planctomycetes and their phenomic and genomic characterization uncovers novel biology.</title>
        <authorList>
            <person name="Wiegand S."/>
            <person name="Jogler M."/>
            <person name="Boedeker C."/>
            <person name="Pinto D."/>
            <person name="Vollmers J."/>
            <person name="Rivas-Marin E."/>
            <person name="Kohn T."/>
            <person name="Peeters S.H."/>
            <person name="Heuer A."/>
            <person name="Rast P."/>
            <person name="Oberbeckmann S."/>
            <person name="Bunk B."/>
            <person name="Jeske O."/>
            <person name="Meyerdierks A."/>
            <person name="Storesund J.E."/>
            <person name="Kallscheuer N."/>
            <person name="Luecker S."/>
            <person name="Lage O.M."/>
            <person name="Pohl T."/>
            <person name="Merkel B.J."/>
            <person name="Hornburger P."/>
            <person name="Mueller R.-W."/>
            <person name="Bruemmer F."/>
            <person name="Labrenz M."/>
            <person name="Spormann A.M."/>
            <person name="Op den Camp H."/>
            <person name="Overmann J."/>
            <person name="Amann R."/>
            <person name="Jetten M.S.M."/>
            <person name="Mascher T."/>
            <person name="Medema M.H."/>
            <person name="Devos D.P."/>
            <person name="Kaster A.-K."/>
            <person name="Ovreas L."/>
            <person name="Rohde M."/>
            <person name="Galperin M.Y."/>
            <person name="Jogler C."/>
        </authorList>
    </citation>
    <scope>NUCLEOTIDE SEQUENCE [LARGE SCALE GENOMIC DNA]</scope>
    <source>
        <strain evidence="2 3">EC9</strain>
    </source>
</reference>
<dbReference type="KEGG" id="ruv:EC9_25470"/>
<gene>
    <name evidence="2" type="primary">pgdA_2</name>
    <name evidence="2" type="ORF">EC9_25470</name>
</gene>
<dbReference type="InterPro" id="IPR045235">
    <property type="entry name" value="PuuE_HpPgdA-like"/>
</dbReference>
<feature type="domain" description="NodB homology" evidence="1">
    <location>
        <begin position="25"/>
        <end position="282"/>
    </location>
</feature>
<name>A0A517M0G0_9BACT</name>
<dbReference type="NCBIfam" id="TIGR03006">
    <property type="entry name" value="pepcterm_polyde"/>
    <property type="match status" value="1"/>
</dbReference>
<dbReference type="PROSITE" id="PS51677">
    <property type="entry name" value="NODB"/>
    <property type="match status" value="1"/>
</dbReference>
<dbReference type="Proteomes" id="UP000319557">
    <property type="component" value="Chromosome"/>
</dbReference>
<dbReference type="SUPFAM" id="SSF88713">
    <property type="entry name" value="Glycoside hydrolase/deacetylase"/>
    <property type="match status" value="1"/>
</dbReference>
<dbReference type="Gene3D" id="3.20.20.370">
    <property type="entry name" value="Glycoside hydrolase/deacetylase"/>
    <property type="match status" value="1"/>
</dbReference>
<dbReference type="CDD" id="cd10941">
    <property type="entry name" value="CE4_PuuE_HpPgdA_like_2"/>
    <property type="match status" value="1"/>
</dbReference>
<proteinExistence type="predicted"/>
<dbReference type="PANTHER" id="PTHR47561">
    <property type="entry name" value="POLYSACCHARIDE DEACETYLASE FAMILY PROTEIN (AFU_ORTHOLOGUE AFUA_6G05030)"/>
    <property type="match status" value="1"/>
</dbReference>
<dbReference type="GO" id="GO:0005975">
    <property type="term" value="P:carbohydrate metabolic process"/>
    <property type="evidence" value="ECO:0007669"/>
    <property type="project" value="InterPro"/>
</dbReference>
<dbReference type="GO" id="GO:0016810">
    <property type="term" value="F:hydrolase activity, acting on carbon-nitrogen (but not peptide) bonds"/>
    <property type="evidence" value="ECO:0007669"/>
    <property type="project" value="InterPro"/>
</dbReference>
<dbReference type="EC" id="3.5.1.-" evidence="2"/>
<keyword evidence="2" id="KW-0378">Hydrolase</keyword>
<dbReference type="InterPro" id="IPR014344">
    <property type="entry name" value="XrtA_polysacc_deacetyl"/>
</dbReference>
<dbReference type="InterPro" id="IPR002509">
    <property type="entry name" value="NODB_dom"/>
</dbReference>
<dbReference type="EMBL" id="CP036261">
    <property type="protein sequence ID" value="QDS88357.1"/>
    <property type="molecule type" value="Genomic_DNA"/>
</dbReference>
<dbReference type="Pfam" id="PF01522">
    <property type="entry name" value="Polysacc_deac_1"/>
    <property type="match status" value="1"/>
</dbReference>
<dbReference type="InterPro" id="IPR011330">
    <property type="entry name" value="Glyco_hydro/deAcase_b/a-brl"/>
</dbReference>
<dbReference type="InterPro" id="IPR022560">
    <property type="entry name" value="DUF3473"/>
</dbReference>
<protein>
    <submittedName>
        <fullName evidence="2">Peptidoglycan deacetylase</fullName>
        <ecNumber evidence="2">3.5.1.-</ecNumber>
    </submittedName>
</protein>
<evidence type="ECO:0000313" key="3">
    <source>
        <dbReference type="Proteomes" id="UP000319557"/>
    </source>
</evidence>
<dbReference type="PANTHER" id="PTHR47561:SF1">
    <property type="entry name" value="POLYSACCHARIDE DEACETYLASE FAMILY PROTEIN (AFU_ORTHOLOGUE AFUA_6G05030)"/>
    <property type="match status" value="1"/>
</dbReference>
<dbReference type="RefSeq" id="WP_246106093.1">
    <property type="nucleotide sequence ID" value="NZ_CP036261.1"/>
</dbReference>
<evidence type="ECO:0000313" key="2">
    <source>
        <dbReference type="EMBL" id="QDS88357.1"/>
    </source>
</evidence>
<accession>A0A517M0G0</accession>
<organism evidence="2 3">
    <name type="scientific">Rosistilla ulvae</name>
    <dbReference type="NCBI Taxonomy" id="1930277"/>
    <lineage>
        <taxon>Bacteria</taxon>
        <taxon>Pseudomonadati</taxon>
        <taxon>Planctomycetota</taxon>
        <taxon>Planctomycetia</taxon>
        <taxon>Pirellulales</taxon>
        <taxon>Pirellulaceae</taxon>
        <taxon>Rosistilla</taxon>
    </lineage>
</organism>
<dbReference type="Pfam" id="PF11959">
    <property type="entry name" value="DUF3473"/>
    <property type="match status" value="1"/>
</dbReference>